<feature type="signal peptide" evidence="1">
    <location>
        <begin position="1"/>
        <end position="19"/>
    </location>
</feature>
<name>A0A016TCP9_9BILA</name>
<organism evidence="2 3">
    <name type="scientific">Ancylostoma ceylanicum</name>
    <dbReference type="NCBI Taxonomy" id="53326"/>
    <lineage>
        <taxon>Eukaryota</taxon>
        <taxon>Metazoa</taxon>
        <taxon>Ecdysozoa</taxon>
        <taxon>Nematoda</taxon>
        <taxon>Chromadorea</taxon>
        <taxon>Rhabditida</taxon>
        <taxon>Rhabditina</taxon>
        <taxon>Rhabditomorpha</taxon>
        <taxon>Strongyloidea</taxon>
        <taxon>Ancylostomatidae</taxon>
        <taxon>Ancylostomatinae</taxon>
        <taxon>Ancylostoma</taxon>
    </lineage>
</organism>
<keyword evidence="3" id="KW-1185">Reference proteome</keyword>
<proteinExistence type="predicted"/>
<protein>
    <submittedName>
        <fullName evidence="2">Uncharacterized protein</fullName>
    </submittedName>
</protein>
<feature type="chain" id="PRO_5001490883" evidence="1">
    <location>
        <begin position="20"/>
        <end position="158"/>
    </location>
</feature>
<dbReference type="AlphaFoldDB" id="A0A016TCP9"/>
<accession>A0A016TCP9</accession>
<evidence type="ECO:0000313" key="2">
    <source>
        <dbReference type="EMBL" id="EYC00410.1"/>
    </source>
</evidence>
<sequence length="158" mass="17522">MKLLISGLLLLVIALQVEAGIVEHRRVKRGQQRIGTPVDIGIQRVEVQPVETVVTKRIEYHTDPTIVRKYVKVVGGDMSNVDLSNIDLSKFQLGGVKVVQGEPIVRKYTMRQVQVVPGMEQQVFNVAESYVHPLGCPLLAPPTAKPRTCTHLSEPLSH</sequence>
<comment type="caution">
    <text evidence="2">The sequence shown here is derived from an EMBL/GenBank/DDBJ whole genome shotgun (WGS) entry which is preliminary data.</text>
</comment>
<reference evidence="3" key="1">
    <citation type="journal article" date="2015" name="Nat. Genet.">
        <title>The genome and transcriptome of the zoonotic hookworm Ancylostoma ceylanicum identify infection-specific gene families.</title>
        <authorList>
            <person name="Schwarz E.M."/>
            <person name="Hu Y."/>
            <person name="Antoshechkin I."/>
            <person name="Miller M.M."/>
            <person name="Sternberg P.W."/>
            <person name="Aroian R.V."/>
        </authorList>
    </citation>
    <scope>NUCLEOTIDE SEQUENCE</scope>
    <source>
        <strain evidence="3">HY135</strain>
    </source>
</reference>
<evidence type="ECO:0000256" key="1">
    <source>
        <dbReference type="SAM" id="SignalP"/>
    </source>
</evidence>
<dbReference type="EMBL" id="JARK01001452">
    <property type="protein sequence ID" value="EYC00410.1"/>
    <property type="molecule type" value="Genomic_DNA"/>
</dbReference>
<evidence type="ECO:0000313" key="3">
    <source>
        <dbReference type="Proteomes" id="UP000024635"/>
    </source>
</evidence>
<dbReference type="Proteomes" id="UP000024635">
    <property type="component" value="Unassembled WGS sequence"/>
</dbReference>
<gene>
    <name evidence="2" type="primary">Acey_s0116.g612</name>
    <name evidence="2" type="ORF">Y032_0116g612</name>
</gene>
<dbReference type="OrthoDB" id="10438000at2759"/>
<keyword evidence="1" id="KW-0732">Signal</keyword>